<gene>
    <name evidence="7" type="ORF">SAMN05216233_11249</name>
</gene>
<evidence type="ECO:0000256" key="3">
    <source>
        <dbReference type="ARBA" id="ARBA00022729"/>
    </source>
</evidence>
<feature type="domain" description="Solute-binding protein family 3/N-terminal" evidence="6">
    <location>
        <begin position="34"/>
        <end position="263"/>
    </location>
</feature>
<dbReference type="STRING" id="419481.SAMN05216233_11249"/>
<dbReference type="OrthoDB" id="9777941at2"/>
<dbReference type="InterPro" id="IPR018313">
    <property type="entry name" value="SBP_3_CS"/>
</dbReference>
<sequence>MKKTALLFSVISLILMASASAFAGTLEDVKAKGILTCGISEGVPGFSIPDSTGTWVGFDVDMARAVAAAVLADPSKVKFVPLASKQKIVAVSSGQVDLTSRTTTWTLKRDGKQGVDFTHVVFYDGQGFLIPNKLGVRSARELDGASVCVTAGTTTELNLADFARANGIKVEAVVFDGKKEALNAYASGRCDCFTTDISQLASLRSTLKDPKAHSILPEVISKEPLAPLVRHGDNQWKDIVTWVINGLVAAEENGITAANVDKIMATSQNPVVRRMLGTSGDTGSYLGLDKEWLVRAIKAVGNYGEIYDRHFGPGTALDIPRGVNNLWLRGGLQYAMPIR</sequence>
<dbReference type="SUPFAM" id="SSF53850">
    <property type="entry name" value="Periplasmic binding protein-like II"/>
    <property type="match status" value="1"/>
</dbReference>
<proteinExistence type="inferred from homology"/>
<dbReference type="SMART" id="SM00062">
    <property type="entry name" value="PBPb"/>
    <property type="match status" value="1"/>
</dbReference>
<keyword evidence="8" id="KW-1185">Reference proteome</keyword>
<dbReference type="PANTHER" id="PTHR30085:SF7">
    <property type="entry name" value="AMINO-ACID ABC TRANSPORTER-BINDING PROTEIN YHDW-RELATED"/>
    <property type="match status" value="1"/>
</dbReference>
<comment type="similarity">
    <text evidence="1 4">Belongs to the bacterial solute-binding protein 3 family.</text>
</comment>
<evidence type="ECO:0000313" key="7">
    <source>
        <dbReference type="EMBL" id="SCY57499.1"/>
    </source>
</evidence>
<dbReference type="GO" id="GO:0006865">
    <property type="term" value="P:amino acid transport"/>
    <property type="evidence" value="ECO:0007669"/>
    <property type="project" value="TreeGrafter"/>
</dbReference>
<feature type="chain" id="PRO_5011431728" evidence="5">
    <location>
        <begin position="24"/>
        <end position="339"/>
    </location>
</feature>
<feature type="signal peptide" evidence="5">
    <location>
        <begin position="1"/>
        <end position="23"/>
    </location>
</feature>
<evidence type="ECO:0000313" key="8">
    <source>
        <dbReference type="Proteomes" id="UP000198870"/>
    </source>
</evidence>
<name>A0A1G5H1R6_9BACT</name>
<dbReference type="Gene3D" id="3.40.190.10">
    <property type="entry name" value="Periplasmic binding protein-like II"/>
    <property type="match status" value="2"/>
</dbReference>
<evidence type="ECO:0000259" key="6">
    <source>
        <dbReference type="SMART" id="SM00062"/>
    </source>
</evidence>
<dbReference type="CDD" id="cd13692">
    <property type="entry name" value="PBP2_BztA"/>
    <property type="match status" value="1"/>
</dbReference>
<keyword evidence="2" id="KW-0813">Transport</keyword>
<dbReference type="PANTHER" id="PTHR30085">
    <property type="entry name" value="AMINO ACID ABC TRANSPORTER PERMEASE"/>
    <property type="match status" value="1"/>
</dbReference>
<evidence type="ECO:0000256" key="5">
    <source>
        <dbReference type="SAM" id="SignalP"/>
    </source>
</evidence>
<accession>A0A1G5H1R6</accession>
<dbReference type="Proteomes" id="UP000198870">
    <property type="component" value="Unassembled WGS sequence"/>
</dbReference>
<dbReference type="AlphaFoldDB" id="A0A1G5H1R6"/>
<dbReference type="EMBL" id="FMUX01000012">
    <property type="protein sequence ID" value="SCY57499.1"/>
    <property type="molecule type" value="Genomic_DNA"/>
</dbReference>
<evidence type="ECO:0000256" key="2">
    <source>
        <dbReference type="ARBA" id="ARBA00022448"/>
    </source>
</evidence>
<dbReference type="InterPro" id="IPR051455">
    <property type="entry name" value="Bact_solute-bind_prot3"/>
</dbReference>
<reference evidence="7 8" key="1">
    <citation type="submission" date="2016-10" db="EMBL/GenBank/DDBJ databases">
        <authorList>
            <person name="de Groot N.N."/>
        </authorList>
    </citation>
    <scope>NUCLEOTIDE SEQUENCE [LARGE SCALE GENOMIC DNA]</scope>
    <source>
        <strain evidence="7 8">AA1</strain>
    </source>
</reference>
<dbReference type="PROSITE" id="PS01039">
    <property type="entry name" value="SBP_BACTERIAL_3"/>
    <property type="match status" value="1"/>
</dbReference>
<dbReference type="RefSeq" id="WP_092211904.1">
    <property type="nucleotide sequence ID" value="NZ_FMUX01000012.1"/>
</dbReference>
<protein>
    <submittedName>
        <fullName evidence="7">Amino acid ABC transporter substrate-binding protein, PAAT family</fullName>
    </submittedName>
</protein>
<dbReference type="Pfam" id="PF00497">
    <property type="entry name" value="SBP_bac_3"/>
    <property type="match status" value="1"/>
</dbReference>
<evidence type="ECO:0000256" key="4">
    <source>
        <dbReference type="RuleBase" id="RU003744"/>
    </source>
</evidence>
<evidence type="ECO:0000256" key="1">
    <source>
        <dbReference type="ARBA" id="ARBA00010333"/>
    </source>
</evidence>
<keyword evidence="3 5" id="KW-0732">Signal</keyword>
<organism evidence="7 8">
    <name type="scientific">Desulfoluna spongiiphila</name>
    <dbReference type="NCBI Taxonomy" id="419481"/>
    <lineage>
        <taxon>Bacteria</taxon>
        <taxon>Pseudomonadati</taxon>
        <taxon>Thermodesulfobacteriota</taxon>
        <taxon>Desulfobacteria</taxon>
        <taxon>Desulfobacterales</taxon>
        <taxon>Desulfolunaceae</taxon>
        <taxon>Desulfoluna</taxon>
    </lineage>
</organism>
<dbReference type="InterPro" id="IPR001638">
    <property type="entry name" value="Solute-binding_3/MltF_N"/>
</dbReference>